<dbReference type="GO" id="GO:0030198">
    <property type="term" value="P:extracellular matrix organization"/>
    <property type="evidence" value="ECO:0007669"/>
    <property type="project" value="TreeGrafter"/>
</dbReference>
<feature type="region of interest" description="Disordered" evidence="1">
    <location>
        <begin position="61"/>
        <end position="93"/>
    </location>
</feature>
<proteinExistence type="predicted"/>
<protein>
    <recommendedName>
        <fullName evidence="3">Collagen triple helix repeat</fullName>
    </recommendedName>
</protein>
<gene>
    <name evidence="2" type="ORF">UFOVP2_42</name>
</gene>
<dbReference type="GO" id="GO:0030020">
    <property type="term" value="F:extracellular matrix structural constituent conferring tensile strength"/>
    <property type="evidence" value="ECO:0007669"/>
    <property type="project" value="TreeGrafter"/>
</dbReference>
<sequence length="458" mass="45580">MATGFGPPPNDSNTDINDPRWRKWFMDVWRYVSSIFSSTTAGLVPSSGGGTTNFLRADGTWAAPPGGGSPGAQGPQGPVGFGSELEEGPEGFPIPGPMGPQGLAGLAGAAGVPGAMGFGLDGEEGPEGFPIPGPPGTAGATGAAGPAGPAVFLEADVLDPEMLLVPGVPGPQGTSGAAGVQGPAGPAVYLEAEATEPDLLLIPGVAGANGTNGATGSVGPAGPVVYLEADVTDPDIFLAPLYTGLATSTFLPVAGSTGMAPVSFTAGTVLTTPAAGALEYDSTNKNLLFTGDTLAGRGVVQTTQYFRYLAGGSALTSTYFFPASSNASLDTNGVYEVEFECYFLKSTAGTVTWTLRSISGGAWSYINASLVMSAITGMGTNVATLGQGVTGTGVGTVSFVATGSLTTAVNHWVKIKALVEASSAGSIGLSMALSAGTVTPLRGSFWKATRIANVGTYS</sequence>
<reference evidence="2" key="1">
    <citation type="submission" date="2020-04" db="EMBL/GenBank/DDBJ databases">
        <authorList>
            <person name="Chiriac C."/>
            <person name="Salcher M."/>
            <person name="Ghai R."/>
            <person name="Kavagutti S V."/>
        </authorList>
    </citation>
    <scope>NUCLEOTIDE SEQUENCE</scope>
</reference>
<evidence type="ECO:0000313" key="2">
    <source>
        <dbReference type="EMBL" id="CAB4120876.1"/>
    </source>
</evidence>
<dbReference type="InterPro" id="IPR050149">
    <property type="entry name" value="Collagen_superfamily"/>
</dbReference>
<feature type="compositionally biased region" description="Low complexity" evidence="1">
    <location>
        <begin position="72"/>
        <end position="82"/>
    </location>
</feature>
<organism evidence="2">
    <name type="scientific">uncultured Caudovirales phage</name>
    <dbReference type="NCBI Taxonomy" id="2100421"/>
    <lineage>
        <taxon>Viruses</taxon>
        <taxon>Duplodnaviria</taxon>
        <taxon>Heunggongvirae</taxon>
        <taxon>Uroviricota</taxon>
        <taxon>Caudoviricetes</taxon>
        <taxon>Peduoviridae</taxon>
        <taxon>Maltschvirus</taxon>
        <taxon>Maltschvirus maltsch</taxon>
    </lineage>
</organism>
<evidence type="ECO:0008006" key="3">
    <source>
        <dbReference type="Google" id="ProtNLM"/>
    </source>
</evidence>
<dbReference type="GO" id="GO:0005615">
    <property type="term" value="C:extracellular space"/>
    <property type="evidence" value="ECO:0007669"/>
    <property type="project" value="TreeGrafter"/>
</dbReference>
<dbReference type="GO" id="GO:0031012">
    <property type="term" value="C:extracellular matrix"/>
    <property type="evidence" value="ECO:0007669"/>
    <property type="project" value="TreeGrafter"/>
</dbReference>
<evidence type="ECO:0000256" key="1">
    <source>
        <dbReference type="SAM" id="MobiDB-lite"/>
    </source>
</evidence>
<dbReference type="PANTHER" id="PTHR24023">
    <property type="entry name" value="COLLAGEN ALPHA"/>
    <property type="match status" value="1"/>
</dbReference>
<dbReference type="EMBL" id="LR796138">
    <property type="protein sequence ID" value="CAB4120876.1"/>
    <property type="molecule type" value="Genomic_DNA"/>
</dbReference>
<dbReference type="PANTHER" id="PTHR24023:SF1105">
    <property type="entry name" value="FIBRILLAR COLLAGEN NC1 DOMAIN-CONTAINING PROTEIN"/>
    <property type="match status" value="1"/>
</dbReference>
<feature type="region of interest" description="Disordered" evidence="1">
    <location>
        <begin position="115"/>
        <end position="145"/>
    </location>
</feature>
<name>A0A6J5KI59_9CAUD</name>
<accession>A0A6J5KI59</accession>